<evidence type="ECO:0000313" key="9">
    <source>
        <dbReference type="EMBL" id="TYJ52461.1"/>
    </source>
</evidence>
<feature type="transmembrane region" description="Helical" evidence="7">
    <location>
        <begin position="57"/>
        <end position="80"/>
    </location>
</feature>
<feature type="transmembrane region" description="Helical" evidence="7">
    <location>
        <begin position="471"/>
        <end position="493"/>
    </location>
</feature>
<evidence type="ECO:0000256" key="7">
    <source>
        <dbReference type="SAM" id="Phobius"/>
    </source>
</evidence>
<comment type="caution">
    <text evidence="9">The sequence shown here is derived from an EMBL/GenBank/DDBJ whole genome shotgun (WGS) entry which is preliminary data.</text>
</comment>
<evidence type="ECO:0000256" key="4">
    <source>
        <dbReference type="ARBA" id="ARBA00022970"/>
    </source>
</evidence>
<keyword evidence="4" id="KW-0029">Amino-acid transport</keyword>
<dbReference type="PANTHER" id="PTHR43341:SF1">
    <property type="entry name" value="GENERAL AMINO-ACID PERMEASE GAP1"/>
    <property type="match status" value="1"/>
</dbReference>
<name>A0A5D3AQK1_9TREE</name>
<feature type="transmembrane region" description="Helical" evidence="7">
    <location>
        <begin position="499"/>
        <end position="518"/>
    </location>
</feature>
<evidence type="ECO:0000256" key="3">
    <source>
        <dbReference type="ARBA" id="ARBA00022692"/>
    </source>
</evidence>
<evidence type="ECO:0000256" key="1">
    <source>
        <dbReference type="ARBA" id="ARBA00004141"/>
    </source>
</evidence>
<feature type="transmembrane region" description="Helical" evidence="7">
    <location>
        <begin position="292"/>
        <end position="311"/>
    </location>
</feature>
<keyword evidence="2" id="KW-0813">Transport</keyword>
<dbReference type="AlphaFoldDB" id="A0A5D3AQK1"/>
<dbReference type="PANTHER" id="PTHR43341">
    <property type="entry name" value="AMINO ACID PERMEASE"/>
    <property type="match status" value="1"/>
</dbReference>
<keyword evidence="6 7" id="KW-0472">Membrane</keyword>
<comment type="subcellular location">
    <subcellularLocation>
        <location evidence="1">Membrane</location>
        <topology evidence="1">Multi-pass membrane protein</topology>
    </subcellularLocation>
</comment>
<dbReference type="GO" id="GO:0016020">
    <property type="term" value="C:membrane"/>
    <property type="evidence" value="ECO:0007669"/>
    <property type="project" value="UniProtKB-SubCell"/>
</dbReference>
<dbReference type="Proteomes" id="UP000322245">
    <property type="component" value="Unassembled WGS sequence"/>
</dbReference>
<sequence length="566" mass="61712">MATSTLDKDAETVYHVGHSPLASNYLAEANTLDQNDAELAQTREGEFGMKRDLKPRVVSMIAIAGTLGTGLFLGTGSSLIKGGPVGLWLGYTFMGLLVGSMMMCLGEMMCFAPNVGGFIAMGTQYIDPAAGFMLGISCVIGTGLTVASEPTAIGILATFWDKNTSHVYIYLIATLALMIIMNIVGVKYFGEIEFAFAILKIALIIGLIIFGLIADLGGIPPKHEYIGGRYWRDEPFNDSFLDLTPVSKARFLGFWSVFTGAAFSYAGIETLAILAGEAYNPRKTMLVAVRTVFYRIVGIYVLSTLIIGLVISQHSEDLTNGVDEGDGTAAASPFVIVCKQMGVKALPSIVNAVSKVITSALSAGNENFYGCSRALMSLARQGSLPKFFLRTNKSGIPYFGVLVATAFGLLCFLSVSNGSNQAFTWLSNLTALNGLITWITICAAYVRFYHAMKAQGIDRKKLPFVGWFQPYLAYVCIFFFTTILIFSGFSVFIGGFDSVNFVASYITIPFMTLVYIGYKFWRRTKYIPLDEVDLSIGPAEALRGTRYDLHSYGQTFVYAEEEEKNY</sequence>
<dbReference type="FunFam" id="1.20.1740.10:FF:000001">
    <property type="entry name" value="Amino acid permease"/>
    <property type="match status" value="1"/>
</dbReference>
<protein>
    <recommendedName>
        <fullName evidence="8">Amino acid permease/ SLC12A domain-containing protein</fullName>
    </recommendedName>
</protein>
<feature type="transmembrane region" description="Helical" evidence="7">
    <location>
        <begin position="192"/>
        <end position="214"/>
    </location>
</feature>
<dbReference type="Pfam" id="PF00324">
    <property type="entry name" value="AA_permease"/>
    <property type="match status" value="1"/>
</dbReference>
<keyword evidence="10" id="KW-1185">Reference proteome</keyword>
<dbReference type="InterPro" id="IPR004841">
    <property type="entry name" value="AA-permease/SLC12A_dom"/>
</dbReference>
<feature type="transmembrane region" description="Helical" evidence="7">
    <location>
        <begin position="86"/>
        <end position="105"/>
    </location>
</feature>
<feature type="transmembrane region" description="Helical" evidence="7">
    <location>
        <begin position="125"/>
        <end position="147"/>
    </location>
</feature>
<dbReference type="GO" id="GO:0015171">
    <property type="term" value="F:amino acid transmembrane transporter activity"/>
    <property type="evidence" value="ECO:0007669"/>
    <property type="project" value="TreeGrafter"/>
</dbReference>
<dbReference type="Gene3D" id="1.20.1740.10">
    <property type="entry name" value="Amino acid/polyamine transporter I"/>
    <property type="match status" value="1"/>
</dbReference>
<dbReference type="PIRSF" id="PIRSF006060">
    <property type="entry name" value="AA_transporter"/>
    <property type="match status" value="1"/>
</dbReference>
<organism evidence="9 10">
    <name type="scientific">Cryptococcus floricola</name>
    <dbReference type="NCBI Taxonomy" id="2591691"/>
    <lineage>
        <taxon>Eukaryota</taxon>
        <taxon>Fungi</taxon>
        <taxon>Dikarya</taxon>
        <taxon>Basidiomycota</taxon>
        <taxon>Agaricomycotina</taxon>
        <taxon>Tremellomycetes</taxon>
        <taxon>Tremellales</taxon>
        <taxon>Cryptococcaceae</taxon>
        <taxon>Cryptococcus</taxon>
    </lineage>
</organism>
<evidence type="ECO:0000256" key="5">
    <source>
        <dbReference type="ARBA" id="ARBA00022989"/>
    </source>
</evidence>
<evidence type="ECO:0000256" key="6">
    <source>
        <dbReference type="ARBA" id="ARBA00023136"/>
    </source>
</evidence>
<accession>A0A5D3AQK1</accession>
<feature type="transmembrane region" description="Helical" evidence="7">
    <location>
        <begin position="396"/>
        <end position="416"/>
    </location>
</feature>
<reference evidence="9 10" key="1">
    <citation type="submission" date="2017-05" db="EMBL/GenBank/DDBJ databases">
        <title>The Genome Sequence of Tsuchiyaea wingfieldii DSM 27421.</title>
        <authorList>
            <person name="Cuomo C."/>
            <person name="Passer A."/>
            <person name="Billmyre B."/>
            <person name="Heitman J."/>
        </authorList>
    </citation>
    <scope>NUCLEOTIDE SEQUENCE [LARGE SCALE GENOMIC DNA]</scope>
    <source>
        <strain evidence="9 10">DSM 27421</strain>
    </source>
</reference>
<dbReference type="EMBL" id="NIDF01000133">
    <property type="protein sequence ID" value="TYJ52461.1"/>
    <property type="molecule type" value="Genomic_DNA"/>
</dbReference>
<evidence type="ECO:0000259" key="8">
    <source>
        <dbReference type="Pfam" id="PF00324"/>
    </source>
</evidence>
<keyword evidence="5 7" id="KW-1133">Transmembrane helix</keyword>
<feature type="domain" description="Amino acid permease/ SLC12A" evidence="8">
    <location>
        <begin position="58"/>
        <end position="525"/>
    </location>
</feature>
<feature type="transmembrane region" description="Helical" evidence="7">
    <location>
        <begin position="167"/>
        <end position="185"/>
    </location>
</feature>
<feature type="transmembrane region" description="Helical" evidence="7">
    <location>
        <begin position="422"/>
        <end position="450"/>
    </location>
</feature>
<proteinExistence type="predicted"/>
<evidence type="ECO:0000313" key="10">
    <source>
        <dbReference type="Proteomes" id="UP000322245"/>
    </source>
</evidence>
<evidence type="ECO:0000256" key="2">
    <source>
        <dbReference type="ARBA" id="ARBA00022448"/>
    </source>
</evidence>
<dbReference type="InterPro" id="IPR050524">
    <property type="entry name" value="APC_YAT"/>
</dbReference>
<keyword evidence="3 7" id="KW-0812">Transmembrane</keyword>
<gene>
    <name evidence="9" type="ORF">B9479_006936</name>
</gene>